<dbReference type="GeneID" id="92096413"/>
<accession>A0ABR1TWH1</accession>
<keyword evidence="3" id="KW-1185">Reference proteome</keyword>
<evidence type="ECO:0000313" key="3">
    <source>
        <dbReference type="Proteomes" id="UP001480595"/>
    </source>
</evidence>
<dbReference type="Pfam" id="PF00293">
    <property type="entry name" value="NUDIX"/>
    <property type="match status" value="1"/>
</dbReference>
<dbReference type="PROSITE" id="PS51462">
    <property type="entry name" value="NUDIX"/>
    <property type="match status" value="1"/>
</dbReference>
<evidence type="ECO:0000259" key="1">
    <source>
        <dbReference type="PROSITE" id="PS51462"/>
    </source>
</evidence>
<sequence length="199" mass="22089">MIPPPPGTTKTPSSAEKKKTAAALDGLVSYPTVIEYHIITPAEYKQEQVPNIKHLVVGARALTDSKPGIWEVPGGTCDEGVDASLIHAAARELREETGLVAHTALGLAGYERVGWLTKVTFLTDVDKPWDQTLASWNSIIKLDPEEHDDFVWATEEEVRQDLVHGGRLLKWRNWRQKDILLEGFRMAAAEAQRSQQASQ</sequence>
<dbReference type="Gene3D" id="3.90.79.10">
    <property type="entry name" value="Nucleoside Triphosphate Pyrophosphohydrolase"/>
    <property type="match status" value="1"/>
</dbReference>
<dbReference type="InterPro" id="IPR000086">
    <property type="entry name" value="NUDIX_hydrolase_dom"/>
</dbReference>
<feature type="domain" description="Nudix hydrolase" evidence="1">
    <location>
        <begin position="29"/>
        <end position="176"/>
    </location>
</feature>
<dbReference type="EMBL" id="JAQQWL010000011">
    <property type="protein sequence ID" value="KAK8050211.1"/>
    <property type="molecule type" value="Genomic_DNA"/>
</dbReference>
<dbReference type="CDD" id="cd02883">
    <property type="entry name" value="NUDIX_Hydrolase"/>
    <property type="match status" value="1"/>
</dbReference>
<comment type="caution">
    <text evidence="2">The sequence shown here is derived from an EMBL/GenBank/DDBJ whole genome shotgun (WGS) entry which is preliminary data.</text>
</comment>
<reference evidence="2 3" key="1">
    <citation type="submission" date="2023-01" db="EMBL/GenBank/DDBJ databases">
        <title>Analysis of 21 Apiospora genomes using comparative genomics revels a genus with tremendous synthesis potential of carbohydrate active enzymes and secondary metabolites.</title>
        <authorList>
            <person name="Sorensen T."/>
        </authorList>
    </citation>
    <scope>NUCLEOTIDE SEQUENCE [LARGE SCALE GENOMIC DNA]</scope>
    <source>
        <strain evidence="2 3">CBS 135458</strain>
    </source>
</reference>
<dbReference type="Proteomes" id="UP001480595">
    <property type="component" value="Unassembled WGS sequence"/>
</dbReference>
<dbReference type="RefSeq" id="XP_066712460.1">
    <property type="nucleotide sequence ID" value="XM_066863350.1"/>
</dbReference>
<dbReference type="SUPFAM" id="SSF55811">
    <property type="entry name" value="Nudix"/>
    <property type="match status" value="1"/>
</dbReference>
<evidence type="ECO:0000313" key="2">
    <source>
        <dbReference type="EMBL" id="KAK8050211.1"/>
    </source>
</evidence>
<name>A0ABR1TWH1_9PEZI</name>
<organism evidence="2 3">
    <name type="scientific">Apiospora phragmitis</name>
    <dbReference type="NCBI Taxonomy" id="2905665"/>
    <lineage>
        <taxon>Eukaryota</taxon>
        <taxon>Fungi</taxon>
        <taxon>Dikarya</taxon>
        <taxon>Ascomycota</taxon>
        <taxon>Pezizomycotina</taxon>
        <taxon>Sordariomycetes</taxon>
        <taxon>Xylariomycetidae</taxon>
        <taxon>Amphisphaeriales</taxon>
        <taxon>Apiosporaceae</taxon>
        <taxon>Apiospora</taxon>
    </lineage>
</organism>
<protein>
    <recommendedName>
        <fullName evidence="1">Nudix hydrolase domain-containing protein</fullName>
    </recommendedName>
</protein>
<gene>
    <name evidence="2" type="ORF">PG994_011941</name>
</gene>
<proteinExistence type="predicted"/>
<dbReference type="InterPro" id="IPR015797">
    <property type="entry name" value="NUDIX_hydrolase-like_dom_sf"/>
</dbReference>